<reference evidence="8 9" key="1">
    <citation type="submission" date="2020-08" db="EMBL/GenBank/DDBJ databases">
        <title>Genome public.</title>
        <authorList>
            <person name="Liu C."/>
            <person name="Sun Q."/>
        </authorList>
    </citation>
    <scope>NUCLEOTIDE SEQUENCE [LARGE SCALE GENOMIC DNA]</scope>
    <source>
        <strain evidence="8 9">BX2</strain>
    </source>
</reference>
<evidence type="ECO:0000256" key="4">
    <source>
        <dbReference type="ARBA" id="ARBA00023136"/>
    </source>
</evidence>
<dbReference type="SUPFAM" id="SSF48452">
    <property type="entry name" value="TPR-like"/>
    <property type="match status" value="1"/>
</dbReference>
<name>A0ABR7DZH0_9BACT</name>
<sequence length="529" mass="59210">MKLINKYIGFLLLSGTLFSTSCSDSFLQRDSLTDTSNETFWQTTDDALMGLTACYAGLQDNQLYNSDQYSLGPLYMDCITDNGGHFNWSGWIEGFDVAMGVHSPSSGIFSAYWSSCYEVINRCNSLLANIDQIDMAAETKAVYKAEAMTLRALIYCNLTSLYRDVPYITAPQSITDAQCEKTDRATIVSGIMNDLKEAISVLPATADLGRITKGAAQALLGRIALYNEKWEDAISAYKGVMEMNYSLYDDYSTLFTTAGENSSEIIWSVRYEGPGLSEGAAYNGHWNTPLEALNGTVDLADAFYCTNGKPTTDKKIGEPNVDGSTDVNKPNAARYNDRDPRLYATLFVPGMLWNGKGGEGNWYGGASASYSTVYVYKYFNPSDVSNSFDNGQDFYLIRYSEVLLSLAEALVQKGGYSFSEVTGLINQVRRRVDMPTVESVEGTGLSQFELLEVIKHERRVELAFEGLRLFDLYRWKELDKAVKNIENERVANGFNYEKRIFNGERDYVWPIPTSELDTNKKLVQNDLWK</sequence>
<evidence type="ECO:0000313" key="8">
    <source>
        <dbReference type="EMBL" id="MBC5642920.1"/>
    </source>
</evidence>
<protein>
    <submittedName>
        <fullName evidence="8">RagB/SusD family nutrient uptake outer membrane protein</fullName>
    </submittedName>
</protein>
<comment type="caution">
    <text evidence="8">The sequence shown here is derived from an EMBL/GenBank/DDBJ whole genome shotgun (WGS) entry which is preliminary data.</text>
</comment>
<evidence type="ECO:0000256" key="2">
    <source>
        <dbReference type="ARBA" id="ARBA00006275"/>
    </source>
</evidence>
<dbReference type="PROSITE" id="PS51257">
    <property type="entry name" value="PROKAR_LIPOPROTEIN"/>
    <property type="match status" value="1"/>
</dbReference>
<dbReference type="EMBL" id="JACOOI010000007">
    <property type="protein sequence ID" value="MBC5642920.1"/>
    <property type="molecule type" value="Genomic_DNA"/>
</dbReference>
<keyword evidence="3" id="KW-0732">Signal</keyword>
<keyword evidence="9" id="KW-1185">Reference proteome</keyword>
<feature type="domain" description="SusD-like N-terminal" evidence="7">
    <location>
        <begin position="51"/>
        <end position="225"/>
    </location>
</feature>
<dbReference type="InterPro" id="IPR033985">
    <property type="entry name" value="SusD-like_N"/>
</dbReference>
<dbReference type="Gene3D" id="1.25.40.390">
    <property type="match status" value="1"/>
</dbReference>
<dbReference type="InterPro" id="IPR012944">
    <property type="entry name" value="SusD_RagB_dom"/>
</dbReference>
<dbReference type="RefSeq" id="WP_128134817.1">
    <property type="nucleotide sequence ID" value="NZ_JACOOI010000007.1"/>
</dbReference>
<evidence type="ECO:0000256" key="1">
    <source>
        <dbReference type="ARBA" id="ARBA00004442"/>
    </source>
</evidence>
<proteinExistence type="inferred from homology"/>
<dbReference type="Pfam" id="PF07980">
    <property type="entry name" value="SusD_RagB"/>
    <property type="match status" value="1"/>
</dbReference>
<dbReference type="Pfam" id="PF14322">
    <property type="entry name" value="SusD-like_3"/>
    <property type="match status" value="1"/>
</dbReference>
<evidence type="ECO:0000259" key="6">
    <source>
        <dbReference type="Pfam" id="PF07980"/>
    </source>
</evidence>
<evidence type="ECO:0000259" key="7">
    <source>
        <dbReference type="Pfam" id="PF14322"/>
    </source>
</evidence>
<dbReference type="Proteomes" id="UP000644010">
    <property type="component" value="Unassembled WGS sequence"/>
</dbReference>
<evidence type="ECO:0000256" key="5">
    <source>
        <dbReference type="ARBA" id="ARBA00023237"/>
    </source>
</evidence>
<dbReference type="InterPro" id="IPR011990">
    <property type="entry name" value="TPR-like_helical_dom_sf"/>
</dbReference>
<keyword evidence="5" id="KW-0998">Cell outer membrane</keyword>
<keyword evidence="4" id="KW-0472">Membrane</keyword>
<dbReference type="CDD" id="cd08977">
    <property type="entry name" value="SusD"/>
    <property type="match status" value="1"/>
</dbReference>
<evidence type="ECO:0000256" key="3">
    <source>
        <dbReference type="ARBA" id="ARBA00022729"/>
    </source>
</evidence>
<evidence type="ECO:0000313" key="9">
    <source>
        <dbReference type="Proteomes" id="UP000644010"/>
    </source>
</evidence>
<gene>
    <name evidence="8" type="ORF">H8S77_08470</name>
</gene>
<feature type="domain" description="RagB/SusD" evidence="6">
    <location>
        <begin position="264"/>
        <end position="528"/>
    </location>
</feature>
<comment type="similarity">
    <text evidence="2">Belongs to the SusD family.</text>
</comment>
<organism evidence="8 9">
    <name type="scientific">Parabacteroides segnis</name>
    <dbReference type="NCBI Taxonomy" id="2763058"/>
    <lineage>
        <taxon>Bacteria</taxon>
        <taxon>Pseudomonadati</taxon>
        <taxon>Bacteroidota</taxon>
        <taxon>Bacteroidia</taxon>
        <taxon>Bacteroidales</taxon>
        <taxon>Tannerellaceae</taxon>
        <taxon>Parabacteroides</taxon>
    </lineage>
</organism>
<accession>A0ABR7DZH0</accession>
<comment type="subcellular location">
    <subcellularLocation>
        <location evidence="1">Cell outer membrane</location>
    </subcellularLocation>
</comment>